<dbReference type="OrthoDB" id="44067at2759"/>
<keyword evidence="9" id="KW-0496">Mitochondrion</keyword>
<protein>
    <recommendedName>
        <fullName evidence="11">Complex III subunit 9</fullName>
    </recommendedName>
</protein>
<keyword evidence="6" id="KW-0999">Mitochondrion inner membrane</keyword>
<dbReference type="EMBL" id="CP055900">
    <property type="protein sequence ID" value="QKX59359.1"/>
    <property type="molecule type" value="Genomic_DNA"/>
</dbReference>
<evidence type="ECO:0000256" key="9">
    <source>
        <dbReference type="ARBA" id="ARBA00023128"/>
    </source>
</evidence>
<evidence type="ECO:0000256" key="7">
    <source>
        <dbReference type="ARBA" id="ARBA00022982"/>
    </source>
</evidence>
<evidence type="ECO:0000256" key="3">
    <source>
        <dbReference type="ARBA" id="ARBA00022448"/>
    </source>
</evidence>
<dbReference type="KEGG" id="trg:TRUGW13939_06493"/>
<accession>A0A7H8QZ34</accession>
<dbReference type="FunFam" id="1.20.5.260:FF:000001">
    <property type="entry name" value="Cytochrome b-c1 complex subunit 9"/>
    <property type="match status" value="1"/>
</dbReference>
<keyword evidence="14" id="KW-1185">Reference proteome</keyword>
<keyword evidence="7" id="KW-0249">Electron transport</keyword>
<dbReference type="Pfam" id="PF05365">
    <property type="entry name" value="UCR_UQCRX_QCR9"/>
    <property type="match status" value="1"/>
</dbReference>
<dbReference type="InterPro" id="IPR036656">
    <property type="entry name" value="QCR9_sf"/>
</dbReference>
<feature type="region of interest" description="Disordered" evidence="12">
    <location>
        <begin position="1"/>
        <end position="23"/>
    </location>
</feature>
<gene>
    <name evidence="13" type="ORF">TRUGW13939_06493</name>
</gene>
<comment type="subcellular location">
    <subcellularLocation>
        <location evidence="1">Mitochondrion inner membrane</location>
        <topology evidence="1">Single-pass membrane protein</topology>
    </subcellularLocation>
</comment>
<evidence type="ECO:0000256" key="2">
    <source>
        <dbReference type="ARBA" id="ARBA00007856"/>
    </source>
</evidence>
<keyword evidence="5" id="KW-0812">Transmembrane</keyword>
<evidence type="ECO:0000256" key="10">
    <source>
        <dbReference type="ARBA" id="ARBA00023136"/>
    </source>
</evidence>
<dbReference type="InterPro" id="IPR008027">
    <property type="entry name" value="QCR9"/>
</dbReference>
<keyword evidence="8" id="KW-1133">Transmembrane helix</keyword>
<dbReference type="PANTHER" id="PTHR12980">
    <property type="entry name" value="UBIQUINOL-CYTOCHROME C REDUCTASE COMPLEX, SUBUNIT X"/>
    <property type="match status" value="1"/>
</dbReference>
<organism evidence="13 14">
    <name type="scientific">Talaromyces rugulosus</name>
    <name type="common">Penicillium rugulosum</name>
    <dbReference type="NCBI Taxonomy" id="121627"/>
    <lineage>
        <taxon>Eukaryota</taxon>
        <taxon>Fungi</taxon>
        <taxon>Dikarya</taxon>
        <taxon>Ascomycota</taxon>
        <taxon>Pezizomycotina</taxon>
        <taxon>Eurotiomycetes</taxon>
        <taxon>Eurotiomycetidae</taxon>
        <taxon>Eurotiales</taxon>
        <taxon>Trichocomaceae</taxon>
        <taxon>Talaromyces</taxon>
        <taxon>Talaromyces sect. Islandici</taxon>
    </lineage>
</organism>
<name>A0A7H8QZ34_TALRU</name>
<comment type="similarity">
    <text evidence="2">Belongs to the UQCR10/QCR9 family.</text>
</comment>
<keyword evidence="3" id="KW-0813">Transport</keyword>
<dbReference type="GO" id="GO:0005743">
    <property type="term" value="C:mitochondrial inner membrane"/>
    <property type="evidence" value="ECO:0007669"/>
    <property type="project" value="UniProtKB-SubCell"/>
</dbReference>
<evidence type="ECO:0000313" key="14">
    <source>
        <dbReference type="Proteomes" id="UP000509510"/>
    </source>
</evidence>
<evidence type="ECO:0000313" key="13">
    <source>
        <dbReference type="EMBL" id="QKX59359.1"/>
    </source>
</evidence>
<dbReference type="PANTHER" id="PTHR12980:SF0">
    <property type="entry name" value="CYTOCHROME B-C1 COMPLEX SUBUNIT 9"/>
    <property type="match status" value="1"/>
</dbReference>
<keyword evidence="4" id="KW-0679">Respiratory chain</keyword>
<dbReference type="RefSeq" id="XP_035345537.1">
    <property type="nucleotide sequence ID" value="XM_035489644.1"/>
</dbReference>
<evidence type="ECO:0000256" key="1">
    <source>
        <dbReference type="ARBA" id="ARBA00004434"/>
    </source>
</evidence>
<reference evidence="14" key="1">
    <citation type="submission" date="2020-06" db="EMBL/GenBank/DDBJ databases">
        <title>A chromosome-scale genome assembly of Talaromyces rugulosus W13939.</title>
        <authorList>
            <person name="Wang B."/>
            <person name="Guo L."/>
            <person name="Ye K."/>
            <person name="Wang L."/>
        </authorList>
    </citation>
    <scope>NUCLEOTIDE SEQUENCE [LARGE SCALE GENOMIC DNA]</scope>
    <source>
        <strain evidence="14">W13939</strain>
    </source>
</reference>
<dbReference type="GeneID" id="55993988"/>
<dbReference type="Gene3D" id="1.20.5.260">
    <property type="entry name" value="Cytochrome b-c1 complex subunit 9"/>
    <property type="match status" value="1"/>
</dbReference>
<evidence type="ECO:0000256" key="11">
    <source>
        <dbReference type="ARBA" id="ARBA00044247"/>
    </source>
</evidence>
<evidence type="ECO:0000256" key="12">
    <source>
        <dbReference type="SAM" id="MobiDB-lite"/>
    </source>
</evidence>
<evidence type="ECO:0000256" key="6">
    <source>
        <dbReference type="ARBA" id="ARBA00022792"/>
    </source>
</evidence>
<evidence type="ECO:0000256" key="5">
    <source>
        <dbReference type="ARBA" id="ARBA00022692"/>
    </source>
</evidence>
<dbReference type="GO" id="GO:0006122">
    <property type="term" value="P:mitochondrial electron transport, ubiquinol to cytochrome c"/>
    <property type="evidence" value="ECO:0007669"/>
    <property type="project" value="InterPro"/>
</dbReference>
<evidence type="ECO:0000256" key="4">
    <source>
        <dbReference type="ARBA" id="ARBA00022660"/>
    </source>
</evidence>
<dbReference type="GO" id="GO:0045275">
    <property type="term" value="C:respiratory chain complex III"/>
    <property type="evidence" value="ECO:0007669"/>
    <property type="project" value="InterPro"/>
</dbReference>
<dbReference type="Proteomes" id="UP000509510">
    <property type="component" value="Chromosome III"/>
</dbReference>
<sequence length="111" mass="12184">MSGPEILGSSGGVDFQPRTSKQPRELSLCSSSLAASSLSTSRPQIRVGNNGSFASPLPRNAVYLTSIFVSAFAFEIAFDSTSNKIWDTLNQGRQWKDIRHQYIQAAEEDEE</sequence>
<dbReference type="SUPFAM" id="SSF81514">
    <property type="entry name" value="Subunit X (non-heme 7 kDa protein) of cytochrome bc1 complex (Ubiquinol-cytochrome c reductase)"/>
    <property type="match status" value="1"/>
</dbReference>
<dbReference type="AlphaFoldDB" id="A0A7H8QZ34"/>
<proteinExistence type="inferred from homology"/>
<keyword evidence="10" id="KW-0472">Membrane</keyword>
<evidence type="ECO:0000256" key="8">
    <source>
        <dbReference type="ARBA" id="ARBA00022989"/>
    </source>
</evidence>